<accession>A0A1M5W5J6</accession>
<evidence type="ECO:0000313" key="2">
    <source>
        <dbReference type="Proteomes" id="UP000184241"/>
    </source>
</evidence>
<dbReference type="Proteomes" id="UP000184241">
    <property type="component" value="Unassembled WGS sequence"/>
</dbReference>
<dbReference type="InterPro" id="IPR007344">
    <property type="entry name" value="GrpB/CoaE"/>
</dbReference>
<dbReference type="PANTHER" id="PTHR34822">
    <property type="entry name" value="GRPB DOMAIN PROTEIN (AFU_ORTHOLOGUE AFUA_1G01530)"/>
    <property type="match status" value="1"/>
</dbReference>
<dbReference type="SUPFAM" id="SSF81301">
    <property type="entry name" value="Nucleotidyltransferase"/>
    <property type="match status" value="1"/>
</dbReference>
<proteinExistence type="predicted"/>
<dbReference type="GO" id="GO:0016740">
    <property type="term" value="F:transferase activity"/>
    <property type="evidence" value="ECO:0007669"/>
    <property type="project" value="UniProtKB-KW"/>
</dbReference>
<reference evidence="1 2" key="1">
    <citation type="submission" date="2016-11" db="EMBL/GenBank/DDBJ databases">
        <authorList>
            <person name="Jaros S."/>
            <person name="Januszkiewicz K."/>
            <person name="Wedrychowicz H."/>
        </authorList>
    </citation>
    <scope>NUCLEOTIDE SEQUENCE [LARGE SCALE GENOMIC DNA]</scope>
    <source>
        <strain evidence="1 2">DSM 6191</strain>
    </source>
</reference>
<keyword evidence="1" id="KW-0808">Transferase</keyword>
<dbReference type="Pfam" id="PF04229">
    <property type="entry name" value="GrpB"/>
    <property type="match status" value="1"/>
</dbReference>
<organism evidence="1 2">
    <name type="scientific">Clostridium intestinale DSM 6191</name>
    <dbReference type="NCBI Taxonomy" id="1121320"/>
    <lineage>
        <taxon>Bacteria</taxon>
        <taxon>Bacillati</taxon>
        <taxon>Bacillota</taxon>
        <taxon>Clostridia</taxon>
        <taxon>Eubacteriales</taxon>
        <taxon>Clostridiaceae</taxon>
        <taxon>Clostridium</taxon>
    </lineage>
</organism>
<dbReference type="RefSeq" id="WP_073017216.1">
    <property type="nucleotide sequence ID" value="NZ_FQXU01000004.1"/>
</dbReference>
<name>A0A1M5W5J6_9CLOT</name>
<dbReference type="AlphaFoldDB" id="A0A1M5W5J6"/>
<gene>
    <name evidence="1" type="ORF">SAMN02745941_00937</name>
</gene>
<dbReference type="EMBL" id="FQXU01000004">
    <property type="protein sequence ID" value="SHH82721.1"/>
    <property type="molecule type" value="Genomic_DNA"/>
</dbReference>
<dbReference type="PANTHER" id="PTHR34822:SF1">
    <property type="entry name" value="GRPB FAMILY PROTEIN"/>
    <property type="match status" value="1"/>
</dbReference>
<evidence type="ECO:0000313" key="1">
    <source>
        <dbReference type="EMBL" id="SHH82721.1"/>
    </source>
</evidence>
<dbReference type="Gene3D" id="3.30.460.10">
    <property type="entry name" value="Beta Polymerase, domain 2"/>
    <property type="match status" value="1"/>
</dbReference>
<sequence>MSKKLSEMSLEELWQLFPIFLVEHQNSWAEFYEEELTFLQSIIPNNLVEKINHIGSTAIKTIWAKPIIDIIVEVSQDCNIRDLKEILINDGYLCMSEEEKRISLNKGYTDKGFQEKVYHIHLRYLGDNDELYFRDYLNENPDIAKKYEKLKLELWKKFEHNRDGYTNSKTEFIKLYTNKAKEKYKNRY</sequence>
<protein>
    <submittedName>
        <fullName evidence="1">GrpB domain, predicted nucleotidyltransferase, UPF0157 family</fullName>
    </submittedName>
</protein>
<dbReference type="InterPro" id="IPR043519">
    <property type="entry name" value="NT_sf"/>
</dbReference>